<dbReference type="GO" id="GO:0016757">
    <property type="term" value="F:glycosyltransferase activity"/>
    <property type="evidence" value="ECO:0007669"/>
    <property type="project" value="UniProtKB-KW"/>
</dbReference>
<dbReference type="AlphaFoldDB" id="A0A375BI70"/>
<dbReference type="PANTHER" id="PTHR30201">
    <property type="entry name" value="TRIPHOSPHORIBOSYL-DEPHOSPHO-COA SYNTHASE"/>
    <property type="match status" value="1"/>
</dbReference>
<sequence>MAAATARILQPQAPYITYAPHAPAERPAASAQAEALAGLAVGAIAEEARLSPKPGLVDSRGNGAHADLSLPLMLRSAHALGPSFAAMADAGLQAPRVGYGLREQLGALGREAEAVMLAATGGVNTHRGAIWCIGLLVGAAAHASTAGLGAGAGTISATAGAIASLADRHRPLLTGNKGELACLAYGVGGARAQARAGFPHVTRLALPALRRSRARGDTEATARLNALLALMSELDDTCVLARSGRPGLDYMQAGARAVLSAGGAGTVAGRRHLRSLDAGMLARRASPGGAADLLAATIFLDRLSRDGTAHATAEDNDFRGH</sequence>
<comment type="catalytic activity">
    <reaction evidence="1 5">
        <text>3'-dephospho-CoA + ATP = 2'-(5''-triphospho-alpha-D-ribosyl)-3'-dephospho-CoA + adenine</text>
        <dbReference type="Rhea" id="RHEA:15117"/>
        <dbReference type="ChEBI" id="CHEBI:16708"/>
        <dbReference type="ChEBI" id="CHEBI:30616"/>
        <dbReference type="ChEBI" id="CHEBI:57328"/>
        <dbReference type="ChEBI" id="CHEBI:61378"/>
        <dbReference type="EC" id="2.4.2.52"/>
    </reaction>
</comment>
<dbReference type="RefSeq" id="WP_116336821.1">
    <property type="nucleotide sequence ID" value="NZ_LT976856.1"/>
</dbReference>
<proteinExistence type="inferred from homology"/>
<dbReference type="NCBIfam" id="NF002315">
    <property type="entry name" value="PRK01237.1"/>
    <property type="match status" value="1"/>
</dbReference>
<keyword evidence="2 5" id="KW-0808">Transferase</keyword>
<comment type="caution">
    <text evidence="6">The sequence shown here is derived from an EMBL/GenBank/DDBJ whole genome shotgun (WGS) entry which is preliminary data.</text>
</comment>
<dbReference type="EMBL" id="OFSP01000005">
    <property type="protein sequence ID" value="SOY46053.1"/>
    <property type="molecule type" value="Genomic_DNA"/>
</dbReference>
<organism evidence="6">
    <name type="scientific">Cupriavidus taiwanensis</name>
    <dbReference type="NCBI Taxonomy" id="164546"/>
    <lineage>
        <taxon>Bacteria</taxon>
        <taxon>Pseudomonadati</taxon>
        <taxon>Pseudomonadota</taxon>
        <taxon>Betaproteobacteria</taxon>
        <taxon>Burkholderiales</taxon>
        <taxon>Burkholderiaceae</taxon>
        <taxon>Cupriavidus</taxon>
    </lineage>
</organism>
<dbReference type="Gene3D" id="1.10.4200.10">
    <property type="entry name" value="Triphosphoribosyl-dephospho-CoA protein"/>
    <property type="match status" value="2"/>
</dbReference>
<dbReference type="GO" id="GO:0046917">
    <property type="term" value="F:triphosphoribosyl-dephospho-CoA synthase activity"/>
    <property type="evidence" value="ECO:0007669"/>
    <property type="project" value="UniProtKB-UniRule"/>
</dbReference>
<gene>
    <name evidence="5 6" type="primary">mdcB</name>
    <name evidence="6" type="ORF">CBM2589_B130004</name>
</gene>
<dbReference type="EC" id="2.4.2.52" evidence="5"/>
<protein>
    <recommendedName>
        <fullName evidence="5">Probable 2-(5''-triphosphoribosyl)-3'-dephosphocoenzyme-A synthase</fullName>
        <shortName evidence="5">2-(5''-triphosphoribosyl)-3'-dephospho-CoA synthase</shortName>
        <ecNumber evidence="5">2.4.2.52</ecNumber>
    </recommendedName>
</protein>
<keyword evidence="6" id="KW-0328">Glycosyltransferase</keyword>
<evidence type="ECO:0000256" key="5">
    <source>
        <dbReference type="HAMAP-Rule" id="MF_01883"/>
    </source>
</evidence>
<dbReference type="InterPro" id="IPR002736">
    <property type="entry name" value="CitG"/>
</dbReference>
<comment type="similarity">
    <text evidence="5">Belongs to the CitG/MdcB family.</text>
</comment>
<keyword evidence="3 5" id="KW-0547">Nucleotide-binding</keyword>
<evidence type="ECO:0000256" key="1">
    <source>
        <dbReference type="ARBA" id="ARBA00001210"/>
    </source>
</evidence>
<accession>A0A375BI70</accession>
<evidence type="ECO:0000256" key="3">
    <source>
        <dbReference type="ARBA" id="ARBA00022741"/>
    </source>
</evidence>
<evidence type="ECO:0000313" key="6">
    <source>
        <dbReference type="EMBL" id="SOY46053.1"/>
    </source>
</evidence>
<dbReference type="Pfam" id="PF01874">
    <property type="entry name" value="CitG"/>
    <property type="match status" value="1"/>
</dbReference>
<dbReference type="HAMAP" id="MF_01883">
    <property type="entry name" value="MdcB"/>
    <property type="match status" value="1"/>
</dbReference>
<dbReference type="NCBIfam" id="TIGR03132">
    <property type="entry name" value="malonate_mdcB"/>
    <property type="match status" value="1"/>
</dbReference>
<dbReference type="GO" id="GO:0005524">
    <property type="term" value="F:ATP binding"/>
    <property type="evidence" value="ECO:0007669"/>
    <property type="project" value="UniProtKB-KW"/>
</dbReference>
<keyword evidence="4 5" id="KW-0067">ATP-binding</keyword>
<comment type="function">
    <text evidence="5">Involved in the formation of 2-(5''-phosphoribosyl)-3'-dephosphocoenzyme-A, the prosthetic group of the acyl-carrier protein of the malonate decarboxylase.</text>
</comment>
<dbReference type="GO" id="GO:0051191">
    <property type="term" value="P:prosthetic group biosynthetic process"/>
    <property type="evidence" value="ECO:0007669"/>
    <property type="project" value="TreeGrafter"/>
</dbReference>
<name>A0A375BI70_9BURK</name>
<dbReference type="InterPro" id="IPR017555">
    <property type="entry name" value="TriPribosyl-deP-CoA_syn"/>
</dbReference>
<evidence type="ECO:0000256" key="4">
    <source>
        <dbReference type="ARBA" id="ARBA00022840"/>
    </source>
</evidence>
<reference evidence="6" key="1">
    <citation type="submission" date="2018-01" db="EMBL/GenBank/DDBJ databases">
        <authorList>
            <person name="Clerissi C."/>
        </authorList>
    </citation>
    <scope>NUCLEOTIDE SEQUENCE</scope>
    <source>
        <strain evidence="6">Cupriavidus taiwanensis STM 3521</strain>
    </source>
</reference>
<evidence type="ECO:0000256" key="2">
    <source>
        <dbReference type="ARBA" id="ARBA00022679"/>
    </source>
</evidence>
<dbReference type="PANTHER" id="PTHR30201:SF2">
    <property type="entry name" value="2-(5''-TRIPHOSPHORIBOSYL)-3'-DEPHOSPHOCOENZYME-A SYNTHASE"/>
    <property type="match status" value="1"/>
</dbReference>
<dbReference type="Proteomes" id="UP000256297">
    <property type="component" value="Chromosome CBM2589_b"/>
</dbReference>